<dbReference type="EMBL" id="MH460829">
    <property type="protein sequence ID" value="AXF40762.1"/>
    <property type="molecule type" value="Genomic_DNA"/>
</dbReference>
<protein>
    <submittedName>
        <fullName evidence="1">Baseplate hub subunit</fullName>
    </submittedName>
</protein>
<dbReference type="Proteomes" id="UP000255697">
    <property type="component" value="Segment"/>
</dbReference>
<dbReference type="InterPro" id="IPR024364">
    <property type="entry name" value="Baseplate_phage_T4-like"/>
</dbReference>
<reference evidence="2" key="1">
    <citation type="submission" date="2018-06" db="EMBL/GenBank/DDBJ databases">
        <title>Whole genome analysis of phage vB_ApiM_fHyAci03 infecting Acinetobacter pittii.</title>
        <authorList>
            <person name="Kiljunen S."/>
            <person name="Wicklund A."/>
            <person name="Skurnik M."/>
        </authorList>
    </citation>
    <scope>NUCLEOTIDE SEQUENCE [LARGE SCALE GENOMIC DNA]</scope>
</reference>
<proteinExistence type="predicted"/>
<keyword evidence="2" id="KW-1185">Reference proteome</keyword>
<evidence type="ECO:0000313" key="2">
    <source>
        <dbReference type="Proteomes" id="UP000255697"/>
    </source>
</evidence>
<dbReference type="Pfam" id="PF12322">
    <property type="entry name" value="T4_baseplate"/>
    <property type="match status" value="1"/>
</dbReference>
<name>A0A345AV29_9CAUD</name>
<evidence type="ECO:0000313" key="1">
    <source>
        <dbReference type="EMBL" id="AXF40762.1"/>
    </source>
</evidence>
<sequence length="214" mass="24508">MFEKKFNVKLGSSVVECKSYSLRDYTSLIISKDSTISDNMKKVYSSIIEKCTGLMNLPKHDAELVLINLIANSEHFGKVTQEYTCECGHVHDVELDVSKAQIDYGNSNLETLYPFKKFKVAFRWPELWDDDNVPLMIAKSIESIYVGDERIYVEDLNELELEDLYNAITEDDINYIKSFLLAPQPVLVVPIKCPKCGKSHVHIIKGFKEFVEVL</sequence>
<gene>
    <name evidence="1" type="ORF">Ac3_201</name>
</gene>
<accession>A0A345AV29</accession>
<organism evidence="1 2">
    <name type="scientific">Acinetobacter phage vB_ApiM_fHyAci03</name>
    <dbReference type="NCBI Taxonomy" id="2269366"/>
    <lineage>
        <taxon>Viruses</taxon>
        <taxon>Duplodnaviria</taxon>
        <taxon>Heunggongvirae</taxon>
        <taxon>Uroviricota</taxon>
        <taxon>Caudoviricetes</taxon>
        <taxon>Pantevenvirales</taxon>
        <taxon>Straboviridae</taxon>
        <taxon>Twarogvirinae</taxon>
        <taxon>Lazarusvirus</taxon>
        <taxon>Lazarusvirus fhyacithree</taxon>
    </lineage>
</organism>